<proteinExistence type="predicted"/>
<dbReference type="EMBL" id="PVZC01000009">
    <property type="protein sequence ID" value="PRX95770.1"/>
    <property type="molecule type" value="Genomic_DNA"/>
</dbReference>
<dbReference type="RefSeq" id="WP_106252158.1">
    <property type="nucleotide sequence ID" value="NZ_PVZC01000009.1"/>
</dbReference>
<organism evidence="2 3">
    <name type="scientific">Allonocardiopsis opalescens</name>
    <dbReference type="NCBI Taxonomy" id="1144618"/>
    <lineage>
        <taxon>Bacteria</taxon>
        <taxon>Bacillati</taxon>
        <taxon>Actinomycetota</taxon>
        <taxon>Actinomycetes</taxon>
        <taxon>Streptosporangiales</taxon>
        <taxon>Allonocardiopsis</taxon>
    </lineage>
</organism>
<dbReference type="AlphaFoldDB" id="A0A2T0PWG6"/>
<evidence type="ECO:0000259" key="1">
    <source>
        <dbReference type="Pfam" id="PF09084"/>
    </source>
</evidence>
<dbReference type="Gene3D" id="3.40.190.10">
    <property type="entry name" value="Periplasmic binding protein-like II"/>
    <property type="match status" value="2"/>
</dbReference>
<accession>A0A2T0PWG6</accession>
<feature type="domain" description="SsuA/THI5-like" evidence="1">
    <location>
        <begin position="64"/>
        <end position="275"/>
    </location>
</feature>
<dbReference type="OrthoDB" id="5348911at2"/>
<dbReference type="PANTHER" id="PTHR30024">
    <property type="entry name" value="ALIPHATIC SULFONATES-BINDING PROTEIN-RELATED"/>
    <property type="match status" value="1"/>
</dbReference>
<protein>
    <submittedName>
        <fullName evidence="2">NitT/TauT family transport system substrate-binding protein</fullName>
    </submittedName>
</protein>
<keyword evidence="3" id="KW-1185">Reference proteome</keyword>
<evidence type="ECO:0000313" key="3">
    <source>
        <dbReference type="Proteomes" id="UP000237846"/>
    </source>
</evidence>
<sequence length="334" mass="35071">MRPPTTRPRARRGLRGLAALAAVALLGAGCTDYGGDLSGAAGARAGGEDTVVVSDTAGTPLAFLAYGVRQGYFAAEGIEVEVRPSSGGATVIPSLMSGDVDIVGSNVVSAMIAMGRRMPVRMVAAGTSTAEEPEDDFSSLMVPPDSPIRDAADLAGARIAVNTLQNINDVVLYSALRERGVDLASVELVEMPLPDMAAAVQRGDVDAAALIEPFATIGRSQGLRDVLRPYSDLRPSLQIGTFLMTERTIEERPELAAAFQAGVRATAEAVRADPESFRAALPEISEVDPELAAEMDLPVWNGTTDRESIELIHAEMVEFGLTEAELDYEGSVLG</sequence>
<comment type="caution">
    <text evidence="2">The sequence shown here is derived from an EMBL/GenBank/DDBJ whole genome shotgun (WGS) entry which is preliminary data.</text>
</comment>
<gene>
    <name evidence="2" type="ORF">CLV72_109384</name>
</gene>
<dbReference type="SUPFAM" id="SSF53850">
    <property type="entry name" value="Periplasmic binding protein-like II"/>
    <property type="match status" value="1"/>
</dbReference>
<dbReference type="Pfam" id="PF09084">
    <property type="entry name" value="NMT1"/>
    <property type="match status" value="1"/>
</dbReference>
<name>A0A2T0PWG6_9ACTN</name>
<dbReference type="Proteomes" id="UP000237846">
    <property type="component" value="Unassembled WGS sequence"/>
</dbReference>
<reference evidence="2 3" key="1">
    <citation type="submission" date="2018-03" db="EMBL/GenBank/DDBJ databases">
        <title>Genomic Encyclopedia of Archaeal and Bacterial Type Strains, Phase II (KMG-II): from individual species to whole genera.</title>
        <authorList>
            <person name="Goeker M."/>
        </authorList>
    </citation>
    <scope>NUCLEOTIDE SEQUENCE [LARGE SCALE GENOMIC DNA]</scope>
    <source>
        <strain evidence="2 3">DSM 45601</strain>
    </source>
</reference>
<dbReference type="PROSITE" id="PS51257">
    <property type="entry name" value="PROKAR_LIPOPROTEIN"/>
    <property type="match status" value="1"/>
</dbReference>
<dbReference type="InterPro" id="IPR015168">
    <property type="entry name" value="SsuA/THI5"/>
</dbReference>
<evidence type="ECO:0000313" key="2">
    <source>
        <dbReference type="EMBL" id="PRX95770.1"/>
    </source>
</evidence>